<organism evidence="2 3">
    <name type="scientific">Pogonophryne albipinna</name>
    <dbReference type="NCBI Taxonomy" id="1090488"/>
    <lineage>
        <taxon>Eukaryota</taxon>
        <taxon>Metazoa</taxon>
        <taxon>Chordata</taxon>
        <taxon>Craniata</taxon>
        <taxon>Vertebrata</taxon>
        <taxon>Euteleostomi</taxon>
        <taxon>Actinopterygii</taxon>
        <taxon>Neopterygii</taxon>
        <taxon>Teleostei</taxon>
        <taxon>Neoteleostei</taxon>
        <taxon>Acanthomorphata</taxon>
        <taxon>Eupercaria</taxon>
        <taxon>Perciformes</taxon>
        <taxon>Notothenioidei</taxon>
        <taxon>Pogonophryne</taxon>
    </lineage>
</organism>
<evidence type="ECO:0000313" key="3">
    <source>
        <dbReference type="Proteomes" id="UP001219934"/>
    </source>
</evidence>
<feature type="region of interest" description="Disordered" evidence="1">
    <location>
        <begin position="64"/>
        <end position="86"/>
    </location>
</feature>
<name>A0AAD6BQ01_9TELE</name>
<dbReference type="EMBL" id="JAPTMU010000002">
    <property type="protein sequence ID" value="KAJ4946824.1"/>
    <property type="molecule type" value="Genomic_DNA"/>
</dbReference>
<feature type="non-terminal residue" evidence="2">
    <location>
        <position position="1"/>
    </location>
</feature>
<proteinExistence type="predicted"/>
<evidence type="ECO:0000313" key="2">
    <source>
        <dbReference type="EMBL" id="KAJ4946824.1"/>
    </source>
</evidence>
<dbReference type="AlphaFoldDB" id="A0AAD6BQ01"/>
<feature type="compositionally biased region" description="Low complexity" evidence="1">
    <location>
        <begin position="74"/>
        <end position="86"/>
    </location>
</feature>
<sequence>KRQCDVFNNVSFPIENDSYRCFFKHIIVTSKSVHRTSAAGFGIRYKEATGSSVADGFKQELGGKAVTDSPSVPPHSHLLSLSDGLM</sequence>
<comment type="caution">
    <text evidence="2">The sequence shown here is derived from an EMBL/GenBank/DDBJ whole genome shotgun (WGS) entry which is preliminary data.</text>
</comment>
<keyword evidence="3" id="KW-1185">Reference proteome</keyword>
<evidence type="ECO:0000256" key="1">
    <source>
        <dbReference type="SAM" id="MobiDB-lite"/>
    </source>
</evidence>
<reference evidence="2" key="1">
    <citation type="submission" date="2022-11" db="EMBL/GenBank/DDBJ databases">
        <title>Chromosome-level genome of Pogonophryne albipinna.</title>
        <authorList>
            <person name="Jo E."/>
        </authorList>
    </citation>
    <scope>NUCLEOTIDE SEQUENCE</scope>
    <source>
        <strain evidence="2">SGF0006</strain>
        <tissue evidence="2">Muscle</tissue>
    </source>
</reference>
<protein>
    <submittedName>
        <fullName evidence="2">Uncharacterized protein</fullName>
    </submittedName>
</protein>
<feature type="non-terminal residue" evidence="2">
    <location>
        <position position="86"/>
    </location>
</feature>
<accession>A0AAD6BQ01</accession>
<dbReference type="Proteomes" id="UP001219934">
    <property type="component" value="Unassembled WGS sequence"/>
</dbReference>
<gene>
    <name evidence="2" type="ORF">JOQ06_008867</name>
</gene>